<evidence type="ECO:0000256" key="2">
    <source>
        <dbReference type="ARBA" id="ARBA00022692"/>
    </source>
</evidence>
<evidence type="ECO:0000313" key="9">
    <source>
        <dbReference type="Proteomes" id="UP000683000"/>
    </source>
</evidence>
<evidence type="ECO:0000256" key="3">
    <source>
        <dbReference type="ARBA" id="ARBA00022989"/>
    </source>
</evidence>
<feature type="transmembrane region" description="Helical" evidence="6">
    <location>
        <begin position="421"/>
        <end position="441"/>
    </location>
</feature>
<evidence type="ECO:0000256" key="6">
    <source>
        <dbReference type="SAM" id="Phobius"/>
    </source>
</evidence>
<dbReference type="PANTHER" id="PTHR23502">
    <property type="entry name" value="MAJOR FACILITATOR SUPERFAMILY"/>
    <property type="match status" value="1"/>
</dbReference>
<feature type="transmembrane region" description="Helical" evidence="6">
    <location>
        <begin position="462"/>
        <end position="483"/>
    </location>
</feature>
<feature type="transmembrane region" description="Helical" evidence="6">
    <location>
        <begin position="109"/>
        <end position="130"/>
    </location>
</feature>
<feature type="transmembrane region" description="Helical" evidence="6">
    <location>
        <begin position="519"/>
        <end position="544"/>
    </location>
</feature>
<dbReference type="InterPro" id="IPR036259">
    <property type="entry name" value="MFS_trans_sf"/>
</dbReference>
<name>A0A8I2YJX2_9AGAM</name>
<dbReference type="GO" id="GO:0016020">
    <property type="term" value="C:membrane"/>
    <property type="evidence" value="ECO:0007669"/>
    <property type="project" value="UniProtKB-SubCell"/>
</dbReference>
<dbReference type="EMBL" id="JAGFBS010000023">
    <property type="protein sequence ID" value="KAG6373244.1"/>
    <property type="molecule type" value="Genomic_DNA"/>
</dbReference>
<dbReference type="Proteomes" id="UP000683000">
    <property type="component" value="Unassembled WGS sequence"/>
</dbReference>
<dbReference type="PANTHER" id="PTHR23502:SF60">
    <property type="entry name" value="MAJOR FACILITATOR SUPERFAMILY (MFS) PROFILE DOMAIN-CONTAINING PROTEIN-RELATED"/>
    <property type="match status" value="1"/>
</dbReference>
<dbReference type="Gene3D" id="1.20.1250.20">
    <property type="entry name" value="MFS general substrate transporter like domains"/>
    <property type="match status" value="1"/>
</dbReference>
<accession>A0A8I2YJX2</accession>
<feature type="transmembrane region" description="Helical" evidence="6">
    <location>
        <begin position="559"/>
        <end position="578"/>
    </location>
</feature>
<proteinExistence type="predicted"/>
<feature type="transmembrane region" description="Helical" evidence="6">
    <location>
        <begin position="382"/>
        <end position="401"/>
    </location>
</feature>
<dbReference type="AlphaFoldDB" id="A0A8I2YJX2"/>
<keyword evidence="4 6" id="KW-0472">Membrane</keyword>
<dbReference type="Pfam" id="PF07690">
    <property type="entry name" value="MFS_1"/>
    <property type="match status" value="1"/>
</dbReference>
<gene>
    <name evidence="8" type="ORF">JVT61DRAFT_6870</name>
</gene>
<reference evidence="8" key="1">
    <citation type="submission" date="2021-03" db="EMBL/GenBank/DDBJ databases">
        <title>Evolutionary innovations through gain and loss of genes in the ectomycorrhizal Boletales.</title>
        <authorList>
            <person name="Wu G."/>
            <person name="Miyauchi S."/>
            <person name="Morin E."/>
            <person name="Yang Z.-L."/>
            <person name="Xu J."/>
            <person name="Martin F.M."/>
        </authorList>
    </citation>
    <scope>NUCLEOTIDE SEQUENCE</scope>
    <source>
        <strain evidence="8">BR01</strain>
    </source>
</reference>
<organism evidence="8 9">
    <name type="scientific">Boletus reticuloceps</name>
    <dbReference type="NCBI Taxonomy" id="495285"/>
    <lineage>
        <taxon>Eukaryota</taxon>
        <taxon>Fungi</taxon>
        <taxon>Dikarya</taxon>
        <taxon>Basidiomycota</taxon>
        <taxon>Agaricomycotina</taxon>
        <taxon>Agaricomycetes</taxon>
        <taxon>Agaricomycetidae</taxon>
        <taxon>Boletales</taxon>
        <taxon>Boletineae</taxon>
        <taxon>Boletaceae</taxon>
        <taxon>Boletoideae</taxon>
        <taxon>Boletus</taxon>
    </lineage>
</organism>
<dbReference type="PROSITE" id="PS50850">
    <property type="entry name" value="MFS"/>
    <property type="match status" value="1"/>
</dbReference>
<dbReference type="FunFam" id="1.20.1250.20:FF:000011">
    <property type="entry name" value="MFS multidrug transporter, putative"/>
    <property type="match status" value="1"/>
</dbReference>
<dbReference type="GO" id="GO:0022857">
    <property type="term" value="F:transmembrane transporter activity"/>
    <property type="evidence" value="ECO:0007669"/>
    <property type="project" value="InterPro"/>
</dbReference>
<keyword evidence="9" id="KW-1185">Reference proteome</keyword>
<dbReference type="InterPro" id="IPR020846">
    <property type="entry name" value="MFS_dom"/>
</dbReference>
<comment type="subcellular location">
    <subcellularLocation>
        <location evidence="1">Membrane</location>
        <topology evidence="1">Multi-pass membrane protein</topology>
    </subcellularLocation>
</comment>
<feature type="transmembrane region" description="Helical" evidence="6">
    <location>
        <begin position="136"/>
        <end position="157"/>
    </location>
</feature>
<dbReference type="SUPFAM" id="SSF103473">
    <property type="entry name" value="MFS general substrate transporter"/>
    <property type="match status" value="2"/>
</dbReference>
<evidence type="ECO:0000313" key="8">
    <source>
        <dbReference type="EMBL" id="KAG6373244.1"/>
    </source>
</evidence>
<keyword evidence="2 6" id="KW-0812">Transmembrane</keyword>
<keyword evidence="3 6" id="KW-1133">Transmembrane helix</keyword>
<feature type="compositionally biased region" description="Basic and acidic residues" evidence="5">
    <location>
        <begin position="18"/>
        <end position="35"/>
    </location>
</feature>
<evidence type="ECO:0000256" key="4">
    <source>
        <dbReference type="ARBA" id="ARBA00023136"/>
    </source>
</evidence>
<evidence type="ECO:0000259" key="7">
    <source>
        <dbReference type="PROSITE" id="PS50850"/>
    </source>
</evidence>
<feature type="transmembrane region" description="Helical" evidence="6">
    <location>
        <begin position="273"/>
        <end position="294"/>
    </location>
</feature>
<comment type="caution">
    <text evidence="8">The sequence shown here is derived from an EMBL/GenBank/DDBJ whole genome shotgun (WGS) entry which is preliminary data.</text>
</comment>
<dbReference type="CDD" id="cd17323">
    <property type="entry name" value="MFS_Tpo1_MDR_like"/>
    <property type="match status" value="1"/>
</dbReference>
<dbReference type="InterPro" id="IPR011701">
    <property type="entry name" value="MFS"/>
</dbReference>
<feature type="region of interest" description="Disordered" evidence="5">
    <location>
        <begin position="11"/>
        <end position="82"/>
    </location>
</feature>
<feature type="transmembrane region" description="Helical" evidence="6">
    <location>
        <begin position="489"/>
        <end position="507"/>
    </location>
</feature>
<evidence type="ECO:0000256" key="1">
    <source>
        <dbReference type="ARBA" id="ARBA00004141"/>
    </source>
</evidence>
<feature type="transmembrane region" description="Helical" evidence="6">
    <location>
        <begin position="242"/>
        <end position="261"/>
    </location>
</feature>
<dbReference type="OrthoDB" id="6770063at2759"/>
<evidence type="ECO:0000256" key="5">
    <source>
        <dbReference type="SAM" id="MobiDB-lite"/>
    </source>
</evidence>
<sequence>MTFELARCLSSGFTGSDHGTHRNGDTPCQIHKEHSTSTMTDSTEEFEISPTSTLHSPPEASCDVGQDTSTHPSPNEKAGAGEHTNVLVVDWDGPDDPENPKNWSYMRRWTATAIVSAFTFITPVSSSMVAPATNQLAAEFGIHSSVIIAFTTSIFVLAYGKSTFVLYLLDSSHLEWVAFGPLFLGPFERNLWAVPCAPTGKPMVSWCVAMVSESALSDRTHYHPVWNVACGFAQNESQLLGFRFLAGLGGSAPFAIGGGVLGDCWHPEERGKAVALFSLAPLLGPVIGPIAGAWVAERSTWRWVFRSTSIVDAAIQVLGFFFLQETYAPLLLERKAKAIRLSMDVEKTSYKEVRQYLTENKIAPLITKSLVRPFTLFAQEPIIQLLGVYMAYIYGLLYLFLTTIPSIFEGVYKQPVGIAGLHYIALGVGLTGASQLNARTLDRIYVHLKNKNGGVGKPEFRLLGMFVGTVLLPIGLLITGWTAEAHAPWIAPDIGIALAGAGVIINFQCIQTYIIDGFTLYAASALAAVTFLRSLAGCGFPLFAPAMYSALGFGKGDTVLAVVAVVVGCPAPWVFWQFGERIRNASRHAQ</sequence>
<feature type="domain" description="Major facilitator superfamily (MFS) profile" evidence="7">
    <location>
        <begin position="111"/>
        <end position="582"/>
    </location>
</feature>
<protein>
    <submittedName>
        <fullName evidence="8">MFS polyamine transporter</fullName>
    </submittedName>
</protein>